<feature type="signal peptide" evidence="2">
    <location>
        <begin position="1"/>
        <end position="22"/>
    </location>
</feature>
<proteinExistence type="predicted"/>
<dbReference type="AlphaFoldDB" id="Q6YVR3"/>
<gene>
    <name evidence="3" type="primary">OJ1118_F01.7</name>
</gene>
<organism evidence="3 4">
    <name type="scientific">Oryza sativa subsp. japonica</name>
    <name type="common">Rice</name>
    <dbReference type="NCBI Taxonomy" id="39947"/>
    <lineage>
        <taxon>Eukaryota</taxon>
        <taxon>Viridiplantae</taxon>
        <taxon>Streptophyta</taxon>
        <taxon>Embryophyta</taxon>
        <taxon>Tracheophyta</taxon>
        <taxon>Spermatophyta</taxon>
        <taxon>Magnoliopsida</taxon>
        <taxon>Liliopsida</taxon>
        <taxon>Poales</taxon>
        <taxon>Poaceae</taxon>
        <taxon>BOP clade</taxon>
        <taxon>Oryzoideae</taxon>
        <taxon>Oryzeae</taxon>
        <taxon>Oryzinae</taxon>
        <taxon>Oryza</taxon>
        <taxon>Oryza sativa</taxon>
    </lineage>
</organism>
<evidence type="ECO:0000256" key="1">
    <source>
        <dbReference type="SAM" id="MobiDB-lite"/>
    </source>
</evidence>
<dbReference type="Proteomes" id="UP000000763">
    <property type="component" value="Chromosome 8"/>
</dbReference>
<name>Q6YVR3_ORYSJ</name>
<keyword evidence="2" id="KW-0732">Signal</keyword>
<evidence type="ECO:0000256" key="2">
    <source>
        <dbReference type="SAM" id="SignalP"/>
    </source>
</evidence>
<accession>Q6YVR3</accession>
<feature type="compositionally biased region" description="Low complexity" evidence="1">
    <location>
        <begin position="59"/>
        <end position="68"/>
    </location>
</feature>
<protein>
    <submittedName>
        <fullName evidence="3">Uncharacterized protein</fullName>
    </submittedName>
</protein>
<dbReference type="EMBL" id="AP005817">
    <property type="protein sequence ID" value="BAD03864.1"/>
    <property type="molecule type" value="Genomic_DNA"/>
</dbReference>
<reference evidence="4" key="1">
    <citation type="journal article" date="2005" name="Nature">
        <title>The map-based sequence of the rice genome.</title>
        <authorList>
            <consortium name="International rice genome sequencing project (IRGSP)"/>
            <person name="Matsumoto T."/>
            <person name="Wu J."/>
            <person name="Kanamori H."/>
            <person name="Katayose Y."/>
            <person name="Fujisawa M."/>
            <person name="Namiki N."/>
            <person name="Mizuno H."/>
            <person name="Yamamoto K."/>
            <person name="Antonio B.A."/>
            <person name="Baba T."/>
            <person name="Sakata K."/>
            <person name="Nagamura Y."/>
            <person name="Aoki H."/>
            <person name="Arikawa K."/>
            <person name="Arita K."/>
            <person name="Bito T."/>
            <person name="Chiden Y."/>
            <person name="Fujitsuka N."/>
            <person name="Fukunaka R."/>
            <person name="Hamada M."/>
            <person name="Harada C."/>
            <person name="Hayashi A."/>
            <person name="Hijishita S."/>
            <person name="Honda M."/>
            <person name="Hosokawa S."/>
            <person name="Ichikawa Y."/>
            <person name="Idonuma A."/>
            <person name="Iijima M."/>
            <person name="Ikeda M."/>
            <person name="Ikeno M."/>
            <person name="Ito K."/>
            <person name="Ito S."/>
            <person name="Ito T."/>
            <person name="Ito Y."/>
            <person name="Ito Y."/>
            <person name="Iwabuchi A."/>
            <person name="Kamiya K."/>
            <person name="Karasawa W."/>
            <person name="Kurita K."/>
            <person name="Katagiri S."/>
            <person name="Kikuta A."/>
            <person name="Kobayashi H."/>
            <person name="Kobayashi N."/>
            <person name="Machita K."/>
            <person name="Maehara T."/>
            <person name="Masukawa M."/>
            <person name="Mizubayashi T."/>
            <person name="Mukai Y."/>
            <person name="Nagasaki H."/>
            <person name="Nagata Y."/>
            <person name="Naito S."/>
            <person name="Nakashima M."/>
            <person name="Nakama Y."/>
            <person name="Nakamichi Y."/>
            <person name="Nakamura M."/>
            <person name="Meguro A."/>
            <person name="Negishi M."/>
            <person name="Ohta I."/>
            <person name="Ohta T."/>
            <person name="Okamoto M."/>
            <person name="Ono N."/>
            <person name="Saji S."/>
            <person name="Sakaguchi M."/>
            <person name="Sakai K."/>
            <person name="Shibata M."/>
            <person name="Shimokawa T."/>
            <person name="Song J."/>
            <person name="Takazaki Y."/>
            <person name="Terasawa K."/>
            <person name="Tsugane M."/>
            <person name="Tsuji K."/>
            <person name="Ueda S."/>
            <person name="Waki K."/>
            <person name="Yamagata H."/>
            <person name="Yamamoto M."/>
            <person name="Yamamoto S."/>
            <person name="Yamane H."/>
            <person name="Yoshiki S."/>
            <person name="Yoshihara R."/>
            <person name="Yukawa K."/>
            <person name="Zhong H."/>
            <person name="Yano M."/>
            <person name="Yuan Q."/>
            <person name="Ouyang S."/>
            <person name="Liu J."/>
            <person name="Jones K.M."/>
            <person name="Gansberger K."/>
            <person name="Moffat K."/>
            <person name="Hill J."/>
            <person name="Bera J."/>
            <person name="Fadrosh D."/>
            <person name="Jin S."/>
            <person name="Johri S."/>
            <person name="Kim M."/>
            <person name="Overton L."/>
            <person name="Reardon M."/>
            <person name="Tsitrin T."/>
            <person name="Vuong H."/>
            <person name="Weaver B."/>
            <person name="Ciecko A."/>
            <person name="Tallon L."/>
            <person name="Jackson J."/>
            <person name="Pai G."/>
            <person name="Aken S.V."/>
            <person name="Utterback T."/>
            <person name="Reidmuller S."/>
            <person name="Feldblyum T."/>
            <person name="Hsiao J."/>
            <person name="Zismann V."/>
            <person name="Iobst S."/>
            <person name="de Vazeille A.R."/>
            <person name="Buell C.R."/>
            <person name="Ying K."/>
            <person name="Li Y."/>
            <person name="Lu T."/>
            <person name="Huang Y."/>
            <person name="Zhao Q."/>
            <person name="Feng Q."/>
            <person name="Zhang L."/>
            <person name="Zhu J."/>
            <person name="Weng Q."/>
            <person name="Mu J."/>
            <person name="Lu Y."/>
            <person name="Fan D."/>
            <person name="Liu Y."/>
            <person name="Guan J."/>
            <person name="Zhang Y."/>
            <person name="Yu S."/>
            <person name="Liu X."/>
            <person name="Zhang Y."/>
            <person name="Hong G."/>
            <person name="Han B."/>
            <person name="Choisne N."/>
            <person name="Demange N."/>
            <person name="Orjeda G."/>
            <person name="Samain S."/>
            <person name="Cattolico L."/>
            <person name="Pelletier E."/>
            <person name="Couloux A."/>
            <person name="Segurens B."/>
            <person name="Wincker P."/>
            <person name="D'Hont A."/>
            <person name="Scarpelli C."/>
            <person name="Weissenbach J."/>
            <person name="Salanoubat M."/>
            <person name="Quetier F."/>
            <person name="Yu Y."/>
            <person name="Kim H.R."/>
            <person name="Rambo T."/>
            <person name="Currie J."/>
            <person name="Collura K."/>
            <person name="Luo M."/>
            <person name="Yang T."/>
            <person name="Ammiraju J.S.S."/>
            <person name="Engler F."/>
            <person name="Soderlund C."/>
            <person name="Wing R.A."/>
            <person name="Palmer L.E."/>
            <person name="de la Bastide M."/>
            <person name="Spiegel L."/>
            <person name="Nascimento L."/>
            <person name="Zutavern T."/>
            <person name="O'Shaughnessy A."/>
            <person name="Dike S."/>
            <person name="Dedhia N."/>
            <person name="Preston R."/>
            <person name="Balija V."/>
            <person name="McCombie W.R."/>
            <person name="Chow T."/>
            <person name="Chen H."/>
            <person name="Chung M."/>
            <person name="Chen C."/>
            <person name="Shaw J."/>
            <person name="Wu H."/>
            <person name="Hsiao K."/>
            <person name="Chao Y."/>
            <person name="Chu M."/>
            <person name="Cheng C."/>
            <person name="Hour A."/>
            <person name="Lee P."/>
            <person name="Lin S."/>
            <person name="Lin Y."/>
            <person name="Liou J."/>
            <person name="Liu S."/>
            <person name="Hsing Y."/>
            <person name="Raghuvanshi S."/>
            <person name="Mohanty A."/>
            <person name="Bharti A.K."/>
            <person name="Gaur A."/>
            <person name="Gupta V."/>
            <person name="Kumar D."/>
            <person name="Ravi V."/>
            <person name="Vij S."/>
            <person name="Kapur A."/>
            <person name="Khurana P."/>
            <person name="Khurana P."/>
            <person name="Khurana J.P."/>
            <person name="Tyagi A.K."/>
            <person name="Gaikwad K."/>
            <person name="Singh A."/>
            <person name="Dalal V."/>
            <person name="Srivastava S."/>
            <person name="Dixit A."/>
            <person name="Pal A.K."/>
            <person name="Ghazi I.A."/>
            <person name="Yadav M."/>
            <person name="Pandit A."/>
            <person name="Bhargava A."/>
            <person name="Sureshbabu K."/>
            <person name="Batra K."/>
            <person name="Sharma T.R."/>
            <person name="Mohapatra T."/>
            <person name="Singh N.K."/>
            <person name="Messing J."/>
            <person name="Nelson A.B."/>
            <person name="Fuks G."/>
            <person name="Kavchok S."/>
            <person name="Keizer G."/>
            <person name="Linton E."/>
            <person name="Llaca V."/>
            <person name="Song R."/>
            <person name="Tanyolac B."/>
            <person name="Young S."/>
            <person name="Ho-Il K."/>
            <person name="Hahn J.H."/>
            <person name="Sangsakoo G."/>
            <person name="Vanavichit A."/>
            <person name="de Mattos Luiz.A.T."/>
            <person name="Zimmer P.D."/>
            <person name="Malone G."/>
            <person name="Dellagostin O."/>
            <person name="de Oliveira A.C."/>
            <person name="Bevan M."/>
            <person name="Bancroft I."/>
            <person name="Minx P."/>
            <person name="Cordum H."/>
            <person name="Wilson R."/>
            <person name="Cheng Z."/>
            <person name="Jin W."/>
            <person name="Jiang J."/>
            <person name="Leong S.A."/>
            <person name="Iwama H."/>
            <person name="Gojobori T."/>
            <person name="Itoh T."/>
            <person name="Niimura Y."/>
            <person name="Fujii Y."/>
            <person name="Habara T."/>
            <person name="Sakai H."/>
            <person name="Sato Y."/>
            <person name="Wilson G."/>
            <person name="Kumar K."/>
            <person name="McCouch S."/>
            <person name="Juretic N."/>
            <person name="Hoen D."/>
            <person name="Wright S."/>
            <person name="Bruskiewich R."/>
            <person name="Bureau T."/>
            <person name="Miyao A."/>
            <person name="Hirochika H."/>
            <person name="Nishikawa T."/>
            <person name="Kadowaki K."/>
            <person name="Sugiura M."/>
            <person name="Burr B."/>
            <person name="Sasaki T."/>
        </authorList>
    </citation>
    <scope>NUCLEOTIDE SEQUENCE [LARGE SCALE GENOMIC DNA]</scope>
    <source>
        <strain evidence="4">cv. Nipponbare</strain>
    </source>
</reference>
<sequence length="115" mass="11999">MAPMSASACALRLALPCEVVIAVDVVAGWAKAAVEGAPGAWDDKIASGAEGGRADGNTSGSAALASPSRSRRLRSLFGYHLAFAATFLSLSNSLLGDLLRWHQWFRSELPTGIVK</sequence>
<reference evidence="4" key="2">
    <citation type="journal article" date="2008" name="Nucleic Acids Res.">
        <title>The rice annotation project database (RAP-DB): 2008 update.</title>
        <authorList>
            <consortium name="The rice annotation project (RAP)"/>
        </authorList>
    </citation>
    <scope>GENOME REANNOTATION</scope>
    <source>
        <strain evidence="4">cv. Nipponbare</strain>
    </source>
</reference>
<evidence type="ECO:0000313" key="4">
    <source>
        <dbReference type="Proteomes" id="UP000000763"/>
    </source>
</evidence>
<feature type="chain" id="PRO_5004283637" evidence="2">
    <location>
        <begin position="23"/>
        <end position="115"/>
    </location>
</feature>
<evidence type="ECO:0000313" key="3">
    <source>
        <dbReference type="EMBL" id="BAD03864.1"/>
    </source>
</evidence>
<feature type="region of interest" description="Disordered" evidence="1">
    <location>
        <begin position="41"/>
        <end position="68"/>
    </location>
</feature>